<dbReference type="InterPro" id="IPR016035">
    <property type="entry name" value="Acyl_Trfase/lysoPLipase"/>
</dbReference>
<dbReference type="Gene3D" id="3.40.1090.10">
    <property type="entry name" value="Cytosolic phospholipase A2 catalytic domain"/>
    <property type="match status" value="1"/>
</dbReference>
<keyword evidence="7" id="KW-1185">Reference proteome</keyword>
<feature type="active site" description="Nucleophile" evidence="2">
    <location>
        <position position="340"/>
    </location>
</feature>
<sequence length="885" mass="102733">MTPQHVISQLLESDTHPYAQNLDLLKKIIMTAYLGRLQINGFPPDNKIPLGSYLFDNEQIMFDFTRVSDEKRALFKQWLLEPHQKEKTKAFLSGVTVNEYRGFTAEVALTWWGRIVSWFQGQYLEHWKISDLDLSLKNISHYQLTGIQMCHGNHGILIGFNQFLVPGTGTKYKDPNDSQQEPLGNTKRVFITDKLVDQLISLNIKNINFESICKSPHPQSIEVDDPQERLDKMYDYRRMQRFMSLKPWYVRIWNWLFPWISEEKVKSKSIKEKHVVPLYQTKKIEIFRFLKSHEILVRERKPNIENIVLCGGGAKIFAHIGVWKALNEAKIYPEKFAGSSAGAIMALMCYLGYTAAEIEALFKHFKHEHLVHFDININGISEAHSLKTALDYAIAYKLDQIVSKYKIPYPHGKITFATLEEIRQKCPGCGIGKELVVTATNKRQGKTRYFSYFRSPNFEVSEAVKTSASFPIVYRSTLIDGEEHNDGGILNNFPTEAFFDDHSTLLESEYGNNLKVLAVKFDDGPERKAIDRVMDRVYRENVVLNWIYRLLTGVSDPASGWEKDRLKLRKYACQSIIINVDNVSTSSFTVAEETRKQMIDSGYQETINYLNTRYHKNDSEEYENEEFMYTTFSSLGELLSYCCYRGDSNWFEKVYRLIEESSAPNQCELMQQAQELRRLYFSSKSFSPQTNSPKTPKQDDNQLTFFGNEIHHDSSSSIRKDHHKILLAIYPVFLKLSQDLLKDSTDKKIFDYARHAFSLKAPFDCLSHFAKIRNETHIVFHIAINLLKELKRNPSEKVYDAMSQLLALLNSNVNVCKEEYFSRWDLSFSQCSRILSLLSKHSDIDPQMLRSLSRKYEPMQTVISGVYYEDDYVDLESDESFSYSM</sequence>
<dbReference type="PANTHER" id="PTHR46394">
    <property type="entry name" value="ANNEXIN"/>
    <property type="match status" value="1"/>
</dbReference>
<reference evidence="4 6" key="1">
    <citation type="submission" date="2018-05" db="EMBL/GenBank/DDBJ databases">
        <title>Legionella qingyii sp.nov., whole genome shotgun sequence.</title>
        <authorList>
            <person name="Wu H."/>
            <person name="Zhu Q."/>
            <person name="Hu C."/>
        </authorList>
    </citation>
    <scope>NUCLEOTIDE SEQUENCE [LARGE SCALE GENOMIC DNA]</scope>
    <source>
        <strain evidence="4 6">HEB18</strain>
    </source>
</reference>
<dbReference type="EMBL" id="QHJG01000012">
    <property type="protein sequence ID" value="PWY55987.1"/>
    <property type="molecule type" value="Genomic_DNA"/>
</dbReference>
<dbReference type="InterPro" id="IPR052580">
    <property type="entry name" value="Lipid_Hydrolase"/>
</dbReference>
<comment type="caution">
    <text evidence="2">Lacks conserved residue(s) required for the propagation of feature annotation.</text>
</comment>
<proteinExistence type="predicted"/>
<feature type="short sequence motif" description="DGA/G" evidence="2">
    <location>
        <begin position="486"/>
        <end position="488"/>
    </location>
</feature>
<dbReference type="NCBIfam" id="NF043045">
    <property type="entry name" value="T4SS_VpdC"/>
    <property type="match status" value="1"/>
</dbReference>
<keyword evidence="2" id="KW-0378">Hydrolase</keyword>
<feature type="domain" description="PNPLA" evidence="3">
    <location>
        <begin position="307"/>
        <end position="499"/>
    </location>
</feature>
<evidence type="ECO:0000259" key="3">
    <source>
        <dbReference type="PROSITE" id="PS51635"/>
    </source>
</evidence>
<keyword evidence="1 2" id="KW-0443">Lipid metabolism</keyword>
<organism evidence="4 6">
    <name type="scientific">Legionella qingyii</name>
    <dbReference type="NCBI Taxonomy" id="2184757"/>
    <lineage>
        <taxon>Bacteria</taxon>
        <taxon>Pseudomonadati</taxon>
        <taxon>Pseudomonadota</taxon>
        <taxon>Gammaproteobacteria</taxon>
        <taxon>Legionellales</taxon>
        <taxon>Legionellaceae</taxon>
        <taxon>Legionella</taxon>
    </lineage>
</organism>
<dbReference type="RefSeq" id="WP_110142315.1">
    <property type="nucleotide sequence ID" value="NZ_QHJG01000012.1"/>
</dbReference>
<protein>
    <submittedName>
        <fullName evidence="4">Phospholipase</fullName>
    </submittedName>
</protein>
<dbReference type="SUPFAM" id="SSF52151">
    <property type="entry name" value="FabD/lysophospholipase-like"/>
    <property type="match status" value="1"/>
</dbReference>
<feature type="short sequence motif" description="GXSXG" evidence="2">
    <location>
        <begin position="338"/>
        <end position="342"/>
    </location>
</feature>
<dbReference type="AlphaFoldDB" id="A0A317U591"/>
<gene>
    <name evidence="4" type="ORF">DGG96_08555</name>
    <name evidence="5" type="ORF">ELY20_10475</name>
</gene>
<dbReference type="PROSITE" id="PS51635">
    <property type="entry name" value="PNPLA"/>
    <property type="match status" value="1"/>
</dbReference>
<name>A0A317U591_9GAMM</name>
<dbReference type="Proteomes" id="UP000247152">
    <property type="component" value="Unassembled WGS sequence"/>
</dbReference>
<dbReference type="CDD" id="cd07207">
    <property type="entry name" value="Pat_ExoU_VipD_like"/>
    <property type="match status" value="1"/>
</dbReference>
<evidence type="ECO:0000313" key="6">
    <source>
        <dbReference type="Proteomes" id="UP000247152"/>
    </source>
</evidence>
<dbReference type="Proteomes" id="UP000287374">
    <property type="component" value="Unassembled WGS sequence"/>
</dbReference>
<evidence type="ECO:0000256" key="2">
    <source>
        <dbReference type="PROSITE-ProRule" id="PRU01161"/>
    </source>
</evidence>
<keyword evidence="2" id="KW-0442">Lipid degradation</keyword>
<dbReference type="Pfam" id="PF01734">
    <property type="entry name" value="Patatin"/>
    <property type="match status" value="1"/>
</dbReference>
<comment type="caution">
    <text evidence="4">The sequence shown here is derived from an EMBL/GenBank/DDBJ whole genome shotgun (WGS) entry which is preliminary data.</text>
</comment>
<reference evidence="5 7" key="2">
    <citation type="submission" date="2018-12" db="EMBL/GenBank/DDBJ databases">
        <title>Legionella sp,whole genome shotgun sequence.</title>
        <authorList>
            <person name="Wu H."/>
        </authorList>
    </citation>
    <scope>NUCLEOTIDE SEQUENCE [LARGE SCALE GENOMIC DNA]</scope>
    <source>
        <strain evidence="7">km489</strain>
        <strain evidence="5">Km489</strain>
    </source>
</reference>
<evidence type="ECO:0000313" key="5">
    <source>
        <dbReference type="EMBL" id="RUR21985.1"/>
    </source>
</evidence>
<feature type="active site" description="Proton acceptor" evidence="2">
    <location>
        <position position="486"/>
    </location>
</feature>
<accession>A0A317U591</accession>
<dbReference type="PANTHER" id="PTHR46394:SF1">
    <property type="entry name" value="PNPLA DOMAIN-CONTAINING PROTEIN"/>
    <property type="match status" value="1"/>
</dbReference>
<dbReference type="GO" id="GO:0016042">
    <property type="term" value="P:lipid catabolic process"/>
    <property type="evidence" value="ECO:0007669"/>
    <property type="project" value="UniProtKB-UniRule"/>
</dbReference>
<evidence type="ECO:0000256" key="1">
    <source>
        <dbReference type="ARBA" id="ARBA00023098"/>
    </source>
</evidence>
<dbReference type="InterPro" id="IPR049988">
    <property type="entry name" value="T4SS_VpdC"/>
</dbReference>
<dbReference type="GO" id="GO:0016787">
    <property type="term" value="F:hydrolase activity"/>
    <property type="evidence" value="ECO:0007669"/>
    <property type="project" value="UniProtKB-UniRule"/>
</dbReference>
<evidence type="ECO:0000313" key="4">
    <source>
        <dbReference type="EMBL" id="PWY55987.1"/>
    </source>
</evidence>
<dbReference type="EMBL" id="RZGX01000013">
    <property type="protein sequence ID" value="RUR21985.1"/>
    <property type="molecule type" value="Genomic_DNA"/>
</dbReference>
<dbReference type="InterPro" id="IPR002641">
    <property type="entry name" value="PNPLA_dom"/>
</dbReference>
<evidence type="ECO:0000313" key="7">
    <source>
        <dbReference type="Proteomes" id="UP000287374"/>
    </source>
</evidence>
<dbReference type="OrthoDB" id="5650221at2"/>